<sequence length="521" mass="58767">MDLLSFISKNSFSGIQTPIGFDIPFRLSSLGPVLSSFPSGSREFFNSLNGVTFSSHDRFFTEALSGKYSTVIFFLDSCLLPTLLKISKQIPRLVLISSEMIPVEGFEWMVDFSIPYPTLISYSDRNYQIGDKTLISDCLTQAKRMLTSYSRIVLLCPSLSFISQLIREAKSVSFPISLFDSAEVELQLLNSSPDSNSFWIDESVVAVLDTEARLAVQLLKPNALVDSCQTIREETTTMGAPIQKLRHRSQDESNSISRLSSLYSPGFCHRMTTEKFFFRFPEKFHCTEIVFPSLVRQLAQIYPEEYSIVSSSNYLNLPLSLKNNLVVSEWISSHPPFSILGPICFLDSFSPSLFVYPGAIYNTNSYLAVVEQHYKTFFSPFAGRDSIETFSNIWENLLENIEGLEVGFDRISQWASNHSISAEKIWQVLQTVRTCISILEKRGIKVEISSSNSAKVRDIAAPIFAKIYSQNRMNRTELGYDFQGLTYFIEETVLPTTLAQRKSPAVGLIFMKQTCVAAVEL</sequence>
<gene>
    <name evidence="1" type="ORF">pv_115</name>
</gene>
<evidence type="ECO:0000313" key="1">
    <source>
        <dbReference type="EMBL" id="AHH01682.1"/>
    </source>
</evidence>
<accession>W5S5X0</accession>
<proteinExistence type="predicted"/>
<evidence type="ECO:0000313" key="2">
    <source>
        <dbReference type="Proteomes" id="UP000202176"/>
    </source>
</evidence>
<dbReference type="OrthoDB" id="32127at10239"/>
<protein>
    <submittedName>
        <fullName evidence="1">Uncharacterized protein</fullName>
    </submittedName>
</protein>
<keyword evidence="2" id="KW-1185">Reference proteome</keyword>
<name>W5S5X0_9VIRU</name>
<organism evidence="1 2">
    <name type="scientific">Pithovirus sibericum</name>
    <dbReference type="NCBI Taxonomy" id="1450746"/>
    <lineage>
        <taxon>Viruses</taxon>
        <taxon>Pithoviruses</taxon>
        <taxon>Orthopithovirinae</taxon>
        <taxon>Alphapithovirus</taxon>
        <taxon>Alphapithovirus sibericum</taxon>
    </lineage>
</organism>
<dbReference type="KEGG" id="vg:18266143"/>
<dbReference type="Proteomes" id="UP000202176">
    <property type="component" value="Segment"/>
</dbReference>
<dbReference type="EMBL" id="KF740664">
    <property type="protein sequence ID" value="AHH01682.1"/>
    <property type="molecule type" value="Genomic_DNA"/>
</dbReference>
<dbReference type="RefSeq" id="YP_009001017.1">
    <property type="nucleotide sequence ID" value="NC_023423.1"/>
</dbReference>
<reference evidence="1 2" key="1">
    <citation type="journal article" date="2014" name="Proc. Natl. Acad. Sci. U.S.A.">
        <title>Thirty-thousand-year-old distant relative of giant icosahedral DNA viruses with a pandoravirus morphology.</title>
        <authorList>
            <person name="Legendre M."/>
            <person name="Bartoli J."/>
            <person name="Shmakova L."/>
            <person name="Jeudy S."/>
            <person name="Labadie K."/>
            <person name="Adrait A."/>
            <person name="Lescot M."/>
            <person name="Poirot O."/>
            <person name="Bertaux L."/>
            <person name="Bruley C."/>
            <person name="Coute Y."/>
            <person name="Rivkina E."/>
            <person name="Abergel C."/>
            <person name="Claverie J.M."/>
        </authorList>
    </citation>
    <scope>NUCLEOTIDE SEQUENCE [LARGE SCALE GENOMIC DNA]</scope>
    <source>
        <strain evidence="1">P1084-T</strain>
    </source>
</reference>
<dbReference type="GeneID" id="18266143"/>